<dbReference type="Pfam" id="PF03990">
    <property type="entry name" value="DUF348"/>
    <property type="match status" value="2"/>
</dbReference>
<dbReference type="SUPFAM" id="SSF50685">
    <property type="entry name" value="Barwin-like endoglucanases"/>
    <property type="match status" value="1"/>
</dbReference>
<dbReference type="CDD" id="cd22786">
    <property type="entry name" value="DPBB_YuiC-like"/>
    <property type="match status" value="1"/>
</dbReference>
<dbReference type="PANTHER" id="PTHR39160:SF4">
    <property type="entry name" value="RESUSCITATION-PROMOTING FACTOR RPFB"/>
    <property type="match status" value="1"/>
</dbReference>
<dbReference type="InterPro" id="IPR007137">
    <property type="entry name" value="DUF348"/>
</dbReference>
<dbReference type="InterPro" id="IPR051933">
    <property type="entry name" value="Resuscitation_pf_RpfB"/>
</dbReference>
<sequence length="325" mass="35957">MRKRISQRITRMYVTLIALLVLVSLTGFVDRGRAVTIEADGRTHTVYTHAINAEALLRENNISLGHHDEVELSTDTLKEGTTATVRRAVPVTIEYKNQKKTIRTAKKTVQEAVEQAGYDSENYRAYGDVSAPVKENMTIRVGVLSRKEITEDEVVPYAIESIPDETLGQGEEQILQQGVNGRKTVKNYLVSLDGQVVGKEHISTTLVAEMQPLIRHVGTKETVEINTGTISKYKAVYTMVATAYLPTDGNGEGITKMGTRARYGEIAVDPNVIPLGTTVYIPGYGIARAEDTGSDILGNRVDLCMLDYNQCMQFGRRTVLVYILE</sequence>
<dbReference type="GO" id="GO:0004553">
    <property type="term" value="F:hydrolase activity, hydrolyzing O-glycosyl compounds"/>
    <property type="evidence" value="ECO:0007669"/>
    <property type="project" value="InterPro"/>
</dbReference>
<dbReference type="Proteomes" id="UP000591071">
    <property type="component" value="Unassembled WGS sequence"/>
</dbReference>
<evidence type="ECO:0000313" key="4">
    <source>
        <dbReference type="Proteomes" id="UP000591071"/>
    </source>
</evidence>
<dbReference type="EMBL" id="JABAFG010000003">
    <property type="protein sequence ID" value="NME27449.1"/>
    <property type="molecule type" value="Genomic_DNA"/>
</dbReference>
<organism evidence="3 4">
    <name type="scientific">Megasphaera hexanoica</name>
    <dbReference type="NCBI Taxonomy" id="1675036"/>
    <lineage>
        <taxon>Bacteria</taxon>
        <taxon>Bacillati</taxon>
        <taxon>Bacillota</taxon>
        <taxon>Negativicutes</taxon>
        <taxon>Veillonellales</taxon>
        <taxon>Veillonellaceae</taxon>
        <taxon>Megasphaera</taxon>
    </lineage>
</organism>
<dbReference type="GO" id="GO:0019867">
    <property type="term" value="C:outer membrane"/>
    <property type="evidence" value="ECO:0007669"/>
    <property type="project" value="InterPro"/>
</dbReference>
<name>A0A848BWZ3_9FIRM</name>
<dbReference type="Pfam" id="PF07501">
    <property type="entry name" value="G5"/>
    <property type="match status" value="1"/>
</dbReference>
<dbReference type="InterPro" id="IPR011098">
    <property type="entry name" value="G5_dom"/>
</dbReference>
<evidence type="ECO:0000313" key="3">
    <source>
        <dbReference type="EMBL" id="NME27449.1"/>
    </source>
</evidence>
<accession>A0A848BWZ3</accession>
<dbReference type="InterPro" id="IPR010611">
    <property type="entry name" value="3D_dom"/>
</dbReference>
<dbReference type="GO" id="GO:0009254">
    <property type="term" value="P:peptidoglycan turnover"/>
    <property type="evidence" value="ECO:0007669"/>
    <property type="project" value="InterPro"/>
</dbReference>
<proteinExistence type="predicted"/>
<dbReference type="PANTHER" id="PTHR39160">
    <property type="entry name" value="CELL WALL-BINDING PROTEIN YOCH"/>
    <property type="match status" value="1"/>
</dbReference>
<evidence type="ECO:0000256" key="1">
    <source>
        <dbReference type="ARBA" id="ARBA00022729"/>
    </source>
</evidence>
<dbReference type="Gene3D" id="2.40.40.10">
    <property type="entry name" value="RlpA-like domain"/>
    <property type="match status" value="1"/>
</dbReference>
<dbReference type="InterPro" id="IPR036908">
    <property type="entry name" value="RlpA-like_sf"/>
</dbReference>
<protein>
    <submittedName>
        <fullName evidence="3">DUF348 domain-containing protein</fullName>
    </submittedName>
</protein>
<dbReference type="SMART" id="SM01208">
    <property type="entry name" value="G5"/>
    <property type="match status" value="1"/>
</dbReference>
<dbReference type="AlphaFoldDB" id="A0A848BWZ3"/>
<gene>
    <name evidence="3" type="ORF">HF872_02225</name>
</gene>
<dbReference type="RefSeq" id="WP_170087161.1">
    <property type="nucleotide sequence ID" value="NZ_JABAFG010000003.1"/>
</dbReference>
<reference evidence="3 4" key="1">
    <citation type="submission" date="2020-04" db="EMBL/GenBank/DDBJ databases">
        <authorList>
            <person name="Hitch T.C.A."/>
            <person name="Wylensek D."/>
            <person name="Clavel T."/>
        </authorList>
    </citation>
    <scope>NUCLEOTIDE SEQUENCE [LARGE SCALE GENOMIC DNA]</scope>
    <source>
        <strain evidence="3 4">Oil-RF-744-FAT-WT-6-1</strain>
    </source>
</reference>
<dbReference type="Gene3D" id="2.20.230.10">
    <property type="entry name" value="Resuscitation-promoting factor rpfb"/>
    <property type="match status" value="1"/>
</dbReference>
<comment type="caution">
    <text evidence="3">The sequence shown here is derived from an EMBL/GenBank/DDBJ whole genome shotgun (WGS) entry which is preliminary data.</text>
</comment>
<dbReference type="PROSITE" id="PS51109">
    <property type="entry name" value="G5"/>
    <property type="match status" value="1"/>
</dbReference>
<feature type="domain" description="G5" evidence="2">
    <location>
        <begin position="141"/>
        <end position="221"/>
    </location>
</feature>
<keyword evidence="1" id="KW-0732">Signal</keyword>
<dbReference type="Pfam" id="PF06725">
    <property type="entry name" value="3D"/>
    <property type="match status" value="1"/>
</dbReference>
<evidence type="ECO:0000259" key="2">
    <source>
        <dbReference type="PROSITE" id="PS51109"/>
    </source>
</evidence>